<dbReference type="GO" id="GO:0006355">
    <property type="term" value="P:regulation of DNA-templated transcription"/>
    <property type="evidence" value="ECO:0007669"/>
    <property type="project" value="UniProtKB-UniRule"/>
</dbReference>
<keyword evidence="4 6" id="KW-0808">Transferase</keyword>
<evidence type="ECO:0000313" key="6">
    <source>
        <dbReference type="EMBL" id="ABM28703.1"/>
    </source>
</evidence>
<gene>
    <name evidence="4" type="primary">pyrR</name>
    <name evidence="6" type="ordered locus">Dvul_1686</name>
</gene>
<dbReference type="Gene3D" id="3.40.50.2020">
    <property type="match status" value="1"/>
</dbReference>
<dbReference type="EC" id="2.4.2.9" evidence="4"/>
<dbReference type="RefSeq" id="WP_010938679.1">
    <property type="nucleotide sequence ID" value="NC_008751.1"/>
</dbReference>
<dbReference type="Pfam" id="PF00156">
    <property type="entry name" value="Pribosyltran"/>
    <property type="match status" value="1"/>
</dbReference>
<comment type="similarity">
    <text evidence="1 4">Belongs to the purine/pyrimidine phosphoribosyltransferase family. PyrR subfamily.</text>
</comment>
<proteinExistence type="inferred from homology"/>
<dbReference type="EMBL" id="CP000527">
    <property type="protein sequence ID" value="ABM28703.1"/>
    <property type="molecule type" value="Genomic_DNA"/>
</dbReference>
<dbReference type="HAMAP" id="MF_01219">
    <property type="entry name" value="PyrR"/>
    <property type="match status" value="1"/>
</dbReference>
<comment type="catalytic activity">
    <reaction evidence="4">
        <text>UMP + diphosphate = 5-phospho-alpha-D-ribose 1-diphosphate + uracil</text>
        <dbReference type="Rhea" id="RHEA:13017"/>
        <dbReference type="ChEBI" id="CHEBI:17568"/>
        <dbReference type="ChEBI" id="CHEBI:33019"/>
        <dbReference type="ChEBI" id="CHEBI:57865"/>
        <dbReference type="ChEBI" id="CHEBI:58017"/>
        <dbReference type="EC" id="2.4.2.9"/>
    </reaction>
</comment>
<evidence type="ECO:0000256" key="3">
    <source>
        <dbReference type="ARBA" id="ARBA00023163"/>
    </source>
</evidence>
<dbReference type="CDD" id="cd06223">
    <property type="entry name" value="PRTases_typeI"/>
    <property type="match status" value="1"/>
</dbReference>
<dbReference type="AlphaFoldDB" id="A0A0H3AAT2"/>
<dbReference type="PANTHER" id="PTHR11608">
    <property type="entry name" value="BIFUNCTIONAL PROTEIN PYRR"/>
    <property type="match status" value="1"/>
</dbReference>
<dbReference type="InterPro" id="IPR050137">
    <property type="entry name" value="PyrR_bifunctional"/>
</dbReference>
<comment type="function">
    <text evidence="4">Regulates the transcription of the pyrimidine nucleotide (pyr) operon in response to exogenous pyrimidines.</text>
</comment>
<evidence type="ECO:0000256" key="1">
    <source>
        <dbReference type="ARBA" id="ARBA00005565"/>
    </source>
</evidence>
<reference evidence="7" key="1">
    <citation type="journal article" date="2009" name="Environ. Microbiol.">
        <title>Contribution of mobile genetic elements to Desulfovibrio vulgaris genome plasticity.</title>
        <authorList>
            <person name="Walker C.B."/>
            <person name="Stolyar S."/>
            <person name="Chivian D."/>
            <person name="Pinel N."/>
            <person name="Gabster J.A."/>
            <person name="Dehal P.S."/>
            <person name="He Z."/>
            <person name="Yang Z.K."/>
            <person name="Yen H.C."/>
            <person name="Zhou J."/>
            <person name="Wall J.D."/>
            <person name="Hazen T.C."/>
            <person name="Arkin A.P."/>
            <person name="Stahl D.A."/>
        </authorList>
    </citation>
    <scope>NUCLEOTIDE SEQUENCE [LARGE SCALE GENOMIC DNA]</scope>
    <source>
        <strain evidence="7">DP4</strain>
    </source>
</reference>
<evidence type="ECO:0000313" key="7">
    <source>
        <dbReference type="Proteomes" id="UP000009173"/>
    </source>
</evidence>
<organism evidence="6 7">
    <name type="scientific">Nitratidesulfovibrio vulgaris (strain DP4)</name>
    <name type="common">Desulfovibrio vulgaris</name>
    <dbReference type="NCBI Taxonomy" id="391774"/>
    <lineage>
        <taxon>Bacteria</taxon>
        <taxon>Pseudomonadati</taxon>
        <taxon>Thermodesulfobacteriota</taxon>
        <taxon>Desulfovibrionia</taxon>
        <taxon>Desulfovibrionales</taxon>
        <taxon>Desulfovibrionaceae</taxon>
        <taxon>Nitratidesulfovibrio</taxon>
    </lineage>
</organism>
<protein>
    <recommendedName>
        <fullName evidence="4">Bifunctional protein PyrR</fullName>
    </recommendedName>
    <domain>
        <recommendedName>
            <fullName evidence="4">Pyrimidine operon regulatory protein</fullName>
        </recommendedName>
    </domain>
    <domain>
        <recommendedName>
            <fullName evidence="4">Uracil phosphoribosyltransferase</fullName>
            <shortName evidence="4">UPRTase</shortName>
            <ecNumber evidence="4">2.4.2.9</ecNumber>
        </recommendedName>
    </domain>
</protein>
<dbReference type="InterPro" id="IPR000836">
    <property type="entry name" value="PRTase_dom"/>
</dbReference>
<sequence>MQSTVILDHDAMGRTIERLAYQVLERHGDCSSLMLVGIRRRGVDIAGRLGKVLADRLGCAPPEGALDINLYRDDWTTLSGKPAIGQSSMPCDLEGRDVLLVDDVLFTGRTIRAALEALLDYGRPRRVELLVLIDRGHRELPIHADYVGKVVPTSRTEQVDVLLAEHDGCDEVRLSHMA</sequence>
<keyword evidence="2 4" id="KW-0805">Transcription regulation</keyword>
<dbReference type="HOGENOM" id="CLU_094234_2_1_7"/>
<dbReference type="InterPro" id="IPR023050">
    <property type="entry name" value="PyrR"/>
</dbReference>
<dbReference type="SUPFAM" id="SSF53271">
    <property type="entry name" value="PRTase-like"/>
    <property type="match status" value="1"/>
</dbReference>
<feature type="domain" description="Phosphoribosyltransferase" evidence="5">
    <location>
        <begin position="6"/>
        <end position="147"/>
    </location>
</feature>
<comment type="function">
    <text evidence="4">Also displays a weak uracil phosphoribosyltransferase activity which is not physiologically significant.</text>
</comment>
<keyword evidence="3 4" id="KW-0804">Transcription</keyword>
<dbReference type="InterPro" id="IPR029057">
    <property type="entry name" value="PRTase-like"/>
</dbReference>
<name>A0A0H3AAT2_NITV4</name>
<dbReference type="SMR" id="A0A0H3AAT2"/>
<evidence type="ECO:0000256" key="4">
    <source>
        <dbReference type="HAMAP-Rule" id="MF_01219"/>
    </source>
</evidence>
<dbReference type="Proteomes" id="UP000009173">
    <property type="component" value="Chromosome"/>
</dbReference>
<feature type="short sequence motif" description="PRPP-binding" evidence="4">
    <location>
        <begin position="98"/>
        <end position="110"/>
    </location>
</feature>
<evidence type="ECO:0000259" key="5">
    <source>
        <dbReference type="Pfam" id="PF00156"/>
    </source>
</evidence>
<dbReference type="GO" id="GO:0004845">
    <property type="term" value="F:uracil phosphoribosyltransferase activity"/>
    <property type="evidence" value="ECO:0007669"/>
    <property type="project" value="UniProtKB-UniRule"/>
</dbReference>
<evidence type="ECO:0000256" key="2">
    <source>
        <dbReference type="ARBA" id="ARBA00023015"/>
    </source>
</evidence>
<dbReference type="KEGG" id="dvl:Dvul_1686"/>
<dbReference type="FunFam" id="3.40.50.2020:FF:000020">
    <property type="entry name" value="Bifunctional protein PyrR"/>
    <property type="match status" value="1"/>
</dbReference>
<dbReference type="NCBIfam" id="NF003549">
    <property type="entry name" value="PRK05205.1-5"/>
    <property type="match status" value="1"/>
</dbReference>
<keyword evidence="4 6" id="KW-0328">Glycosyltransferase</keyword>
<dbReference type="PANTHER" id="PTHR11608:SF0">
    <property type="entry name" value="BIFUNCTIONAL PROTEIN PYRR"/>
    <property type="match status" value="1"/>
</dbReference>
<accession>A0A0H3AAT2</accession>